<dbReference type="RefSeq" id="WP_119114052.1">
    <property type="nucleotide sequence ID" value="NZ_CBCSEO010000003.1"/>
</dbReference>
<reference evidence="3 4" key="1">
    <citation type="submission" date="2018-08" db="EMBL/GenBank/DDBJ databases">
        <title>Bacillus jemisoniae sp. nov., Bacillus chryseoplanitiae sp. nov., Bacillus resnikiae sp. nov., and Bacillus frankliniae sp. nov., isolated from Viking spacecraft and associated surfaces.</title>
        <authorList>
            <person name="Seuylemezian A."/>
            <person name="Vaishampayan P."/>
        </authorList>
    </citation>
    <scope>NUCLEOTIDE SEQUENCE [LARGE SCALE GENOMIC DNA]</scope>
    <source>
        <strain evidence="3 4">JJ-247</strain>
    </source>
</reference>
<feature type="signal peptide" evidence="2">
    <location>
        <begin position="1"/>
        <end position="21"/>
    </location>
</feature>
<organism evidence="3 4">
    <name type="scientific">Mesobacillus zeae</name>
    <dbReference type="NCBI Taxonomy" id="1917180"/>
    <lineage>
        <taxon>Bacteria</taxon>
        <taxon>Bacillati</taxon>
        <taxon>Bacillota</taxon>
        <taxon>Bacilli</taxon>
        <taxon>Bacillales</taxon>
        <taxon>Bacillaceae</taxon>
        <taxon>Mesobacillus</taxon>
    </lineage>
</organism>
<evidence type="ECO:0000313" key="3">
    <source>
        <dbReference type="EMBL" id="RID83206.1"/>
    </source>
</evidence>
<comment type="caution">
    <text evidence="3">The sequence shown here is derived from an EMBL/GenBank/DDBJ whole genome shotgun (WGS) entry which is preliminary data.</text>
</comment>
<sequence length="399" mass="43812">MRKRELKKIFAGFLVASTVLAGCGAGGENAEKPEEKKQEQPAQKEQKEVKVEDTDSAKQTAAFEEMKAELEKAEENNKVDWNLVQKKYQDGLQKDVAEISADFDQAIQASIEAGKSGEMDAVVAGELINKTTQSYFYQSQKTLQKAASEALGSGKKKDAEMAFAQVKHLAEKVFIPTAEKRDNYYELTGENSVAENINSGLSAQEEALKADKAEDFSVYMQVTDKSIYRTFYLATKSYGEKIEAAVKEGKDKAELSIMQAEGWGFLQAIKESLGGGDEAAAAELNKLFTLNETDPSAIKGDNVNKLFNKAIIGKINGYYTQAPEALKAGEQAMAKVEAMEGNMFLKALQMQMNEKLGEDKSEETLNEAEKFYTAVSDNKQDEAKAHAKTVMGNISELAK</sequence>
<keyword evidence="4" id="KW-1185">Reference proteome</keyword>
<feature type="compositionally biased region" description="Basic and acidic residues" evidence="1">
    <location>
        <begin position="29"/>
        <end position="56"/>
    </location>
</feature>
<evidence type="ECO:0000256" key="2">
    <source>
        <dbReference type="SAM" id="SignalP"/>
    </source>
</evidence>
<evidence type="ECO:0000256" key="1">
    <source>
        <dbReference type="SAM" id="MobiDB-lite"/>
    </source>
</evidence>
<evidence type="ECO:0008006" key="5">
    <source>
        <dbReference type="Google" id="ProtNLM"/>
    </source>
</evidence>
<keyword evidence="2" id="KW-0732">Signal</keyword>
<dbReference type="AlphaFoldDB" id="A0A398B623"/>
<feature type="region of interest" description="Disordered" evidence="1">
    <location>
        <begin position="24"/>
        <end position="57"/>
    </location>
</feature>
<name>A0A398B623_9BACI</name>
<dbReference type="Proteomes" id="UP000265816">
    <property type="component" value="Unassembled WGS sequence"/>
</dbReference>
<dbReference type="PROSITE" id="PS51257">
    <property type="entry name" value="PROKAR_LIPOPROTEIN"/>
    <property type="match status" value="1"/>
</dbReference>
<feature type="chain" id="PRO_5038457190" description="Lipoprotein" evidence="2">
    <location>
        <begin position="22"/>
        <end position="399"/>
    </location>
</feature>
<protein>
    <recommendedName>
        <fullName evidence="5">Lipoprotein</fullName>
    </recommendedName>
</protein>
<dbReference type="OrthoDB" id="2111131at2"/>
<accession>A0A398B623</accession>
<gene>
    <name evidence="3" type="ORF">D1970_16965</name>
</gene>
<proteinExistence type="predicted"/>
<evidence type="ECO:0000313" key="4">
    <source>
        <dbReference type="Proteomes" id="UP000265816"/>
    </source>
</evidence>
<dbReference type="EMBL" id="QWVT01000029">
    <property type="protein sequence ID" value="RID83206.1"/>
    <property type="molecule type" value="Genomic_DNA"/>
</dbReference>